<protein>
    <submittedName>
        <fullName evidence="1">Uncharacterized protein</fullName>
    </submittedName>
</protein>
<organism evidence="1 2">
    <name type="scientific">Bradyrhizobium japonicum</name>
    <dbReference type="NCBI Taxonomy" id="375"/>
    <lineage>
        <taxon>Bacteria</taxon>
        <taxon>Pseudomonadati</taxon>
        <taxon>Pseudomonadota</taxon>
        <taxon>Alphaproteobacteria</taxon>
        <taxon>Hyphomicrobiales</taxon>
        <taxon>Nitrobacteraceae</taxon>
        <taxon>Bradyrhizobium</taxon>
    </lineage>
</organism>
<name>A0A1Y2JY23_BRAJP</name>
<sequence length="71" mass="7687">MSDRVLYESSNGDVWSLARHPASSTPVVKHQPNAGSGGRTSYIEIGRFLRDSVNGPEHQALLNLIGTLIPD</sequence>
<accession>A0A1Y2JY23</accession>
<dbReference type="Proteomes" id="UP000193335">
    <property type="component" value="Unassembled WGS sequence"/>
</dbReference>
<evidence type="ECO:0000313" key="1">
    <source>
        <dbReference type="EMBL" id="OSJ37074.1"/>
    </source>
</evidence>
<evidence type="ECO:0000313" key="2">
    <source>
        <dbReference type="Proteomes" id="UP000193335"/>
    </source>
</evidence>
<proteinExistence type="predicted"/>
<comment type="caution">
    <text evidence="1">The sequence shown here is derived from an EMBL/GenBank/DDBJ whole genome shotgun (WGS) entry which is preliminary data.</text>
</comment>
<dbReference type="AlphaFoldDB" id="A0A1Y2JY23"/>
<reference evidence="1 2" key="1">
    <citation type="submission" date="2017-03" db="EMBL/GenBank/DDBJ databases">
        <title>Whole genome sequences of fourteen strains of Bradyrhizobium canariense and one strain of Bradyrhizobium japonicum isolated from Lupinus (Papilionoideae: Genisteae) species in Algeria.</title>
        <authorList>
            <person name="Crovadore J."/>
            <person name="Chekireb D."/>
            <person name="Brachmann A."/>
            <person name="Chablais R."/>
            <person name="Cochard B."/>
            <person name="Lefort F."/>
        </authorList>
    </citation>
    <scope>NUCLEOTIDE SEQUENCE [LARGE SCALE GENOMIC DNA]</scope>
    <source>
        <strain evidence="1 2">UBMA197</strain>
    </source>
</reference>
<dbReference type="EMBL" id="NAFL01000142">
    <property type="protein sequence ID" value="OSJ37074.1"/>
    <property type="molecule type" value="Genomic_DNA"/>
</dbReference>
<gene>
    <name evidence="1" type="ORF">BSZ19_01065</name>
</gene>